<dbReference type="AlphaFoldDB" id="A0A0B5K1J0"/>
<accession>A0A0B5K1J0</accession>
<feature type="domain" description="Dermonecrotic toxin N-terminal" evidence="1">
    <location>
        <begin position="146"/>
        <end position="321"/>
    </location>
</feature>
<protein>
    <submittedName>
        <fullName evidence="2">Mannosyltransferase</fullName>
    </submittedName>
</protein>
<evidence type="ECO:0000313" key="2">
    <source>
        <dbReference type="EMBL" id="PBJ96436.1"/>
    </source>
</evidence>
<dbReference type="Pfam" id="PF20178">
    <property type="entry name" value="ToxA_N"/>
    <property type="match status" value="1"/>
</dbReference>
<dbReference type="Gene3D" id="3.90.550.20">
    <property type="match status" value="1"/>
</dbReference>
<name>A0A0B5K1J0_PSEDL</name>
<keyword evidence="2" id="KW-0808">Transferase</keyword>
<dbReference type="SUPFAM" id="SSF53448">
    <property type="entry name" value="Nucleotide-diphospho-sugar transferases"/>
    <property type="match status" value="1"/>
</dbReference>
<proteinExistence type="predicted"/>
<gene>
    <name evidence="2" type="ORF">CMV24_06840</name>
</gene>
<dbReference type="KEGG" id="ppj:RK21_00776"/>
<dbReference type="InterPro" id="IPR029044">
    <property type="entry name" value="Nucleotide-diphossugar_trans"/>
</dbReference>
<dbReference type="EMBL" id="NTME01000005">
    <property type="protein sequence ID" value="PBJ96436.1"/>
    <property type="molecule type" value="Genomic_DNA"/>
</dbReference>
<organism evidence="2 3">
    <name type="scientific">Pseudomonas plecoglossicida</name>
    <dbReference type="NCBI Taxonomy" id="70775"/>
    <lineage>
        <taxon>Bacteria</taxon>
        <taxon>Pseudomonadati</taxon>
        <taxon>Pseudomonadota</taxon>
        <taxon>Gammaproteobacteria</taxon>
        <taxon>Pseudomonadales</taxon>
        <taxon>Pseudomonadaceae</taxon>
        <taxon>Pseudomonas</taxon>
    </lineage>
</organism>
<evidence type="ECO:0000259" key="1">
    <source>
        <dbReference type="Pfam" id="PF20178"/>
    </source>
</evidence>
<dbReference type="InterPro" id="IPR046673">
    <property type="entry name" value="ToxA_N"/>
</dbReference>
<sequence>MTTHLHPSAAQHTRKYLTLIPRPDRVAAEKIRQWYKTQETDLDPDTTLAVTLHYKPNPEGGWLAQVVEQIPLSQALLSKWQDQSNSVENISLAPLLRPTALVALDLIGLFKEWSLTQESWSQAFSDGHVHIVDRLPPGGLFGEIEDHLVYQGLFRKTEPMQYNRQTQIITDTQAFQQFIWNLSFHDEFITQLNDYWLHQFDDFAMLARVNFIAACNKQVEEGSLSQAGCELAWRSAGIANDDDSQTAHDGQVEARMLNFYGYVATDIPCLTDRASGLTLLYIPGNSSPVHEFANQGAMKIWLVEQCKDAEKCKALMAHFRLEDLQSGLSYSGLQATLEGLGNYQGTRYLYIDNLIVPARGWPPQYINYKVETYSPVIAGSLFDHIALRHKQRSYEDAQFLITSNSDLIKAKWRGYLNLTLTLLAPLSLLVPGLGWLVAVGGIAQFGVGLDEVINGRNLQEKLDGVTNIAFGALCAAPLLGELRAGSQQLFRAQYDGFVAPRRINGQIGYPLSPTRPPRPRWGGRNFQAYFEQPVPVEPLPPHAGETVIRRQTTHAGMDTLIDVHNPETDFVYDLNADAFVRSSDVGEAAPTRFIAENARLRTYQPAFNGPRDVSNAMRESTLRSLGIELPLPVEVPRVTHVNQLPIPKRVIHLWPSGDPISPASLAHVSRNSRLLNESGFAHVLYLSNANYDAFVMNSRALARVAPDLQVLPLEHQGFYREMGYSKRYYDAAMEGPERGSSHITAANDILKYHALYHEGGLYMDINNDLLAPSDHPAAAGIVNAHAPSDWIGNVPLEASPEGLLLEQPSSNPFRGAHQQYNTSVIGSHPRNPSLRRVIDEMERRLDTRPGFFSQKQNWPAQGARGAKYATYAKALSNLTGIEMFNHVVDRALPAYRQMKQIYKLLSCPLLETPTLLGADLRPVSDEELQASLQSLFRVNRVVRVNNGFAWRNLNH</sequence>
<keyword evidence="2" id="KW-0328">Glycosyltransferase</keyword>
<dbReference type="GO" id="GO:0016757">
    <property type="term" value="F:glycosyltransferase activity"/>
    <property type="evidence" value="ECO:0007669"/>
    <property type="project" value="UniProtKB-KW"/>
</dbReference>
<dbReference type="RefSeq" id="WP_052484792.1">
    <property type="nucleotide sequence ID" value="NZ_CP010359.1"/>
</dbReference>
<dbReference type="Proteomes" id="UP000218102">
    <property type="component" value="Unassembled WGS sequence"/>
</dbReference>
<comment type="caution">
    <text evidence="2">The sequence shown here is derived from an EMBL/GenBank/DDBJ whole genome shotgun (WGS) entry which is preliminary data.</text>
</comment>
<evidence type="ECO:0000313" key="3">
    <source>
        <dbReference type="Proteomes" id="UP000218102"/>
    </source>
</evidence>
<reference evidence="2 3" key="1">
    <citation type="submission" date="2017-09" db="EMBL/GenBank/DDBJ databases">
        <authorList>
            <person name="Ehlers B."/>
            <person name="Leendertz F.H."/>
        </authorList>
    </citation>
    <scope>NUCLEOTIDE SEQUENCE [LARGE SCALE GENOMIC DNA]</scope>
    <source>
        <strain evidence="2 3">DJ-1</strain>
    </source>
</reference>